<keyword evidence="16 23" id="KW-0472">Membrane</keyword>
<dbReference type="SUPFAM" id="SSF53955">
    <property type="entry name" value="Lysozyme-like"/>
    <property type="match status" value="1"/>
</dbReference>
<comment type="subcellular location">
    <subcellularLocation>
        <location evidence="2">Cell membrane</location>
        <topology evidence="2">Single-pass type II membrane protein</topology>
    </subcellularLocation>
</comment>
<dbReference type="RefSeq" id="WP_055259278.1">
    <property type="nucleotide sequence ID" value="NZ_CABIXL010000005.1"/>
</dbReference>
<evidence type="ECO:0000256" key="4">
    <source>
        <dbReference type="ARBA" id="ARBA00018638"/>
    </source>
</evidence>
<evidence type="ECO:0000256" key="3">
    <source>
        <dbReference type="ARBA" id="ARBA00012448"/>
    </source>
</evidence>
<sequence length="715" mass="78130">MSEKNSTFVKKDSKLKKIFKKIFLTFLIFIVILITSVSGYAFAVIKSAPDLDVNAILEPSETTTLYDDKGNFITNYVTTSQRYVIDSSEIPKNLKNAYVSIEDERFYEHKGIDVKRILGALVNNVKTKLQGKSTFHGGSTLTQQLIKNTLLTDESTITRKIKEAYLALGLERELSKDEILTTYLNTIPLGGSVYGVQAASIRFFSKDVSDLNLIECAYIAGITQAPTTYDALSSANQENPERYIKRTKTVLGKMLELGYIKQDEYTQAISDLDNGLLKFTPSSVNSEMQYEWFTRPAINQVKETLIEKLKYTEEEANRLITGGGLKIYTTMDTDLQNNVQEILDNSSNYTIAFKGGVETVDENGIPKLQAAASIMDYRTGEVKALIGGRGNQPQMSLNRAYDTLKSIGSTAKPLTAYAPAIDLKILGASSIISDSPLTSDEIKKAGYERGFQPQNESRSYNGNLTVREALRISSNLVAIKTITKVGLNNAISYGEKFGLIYGENSRLNASSVALGQFTNDPKDPDGSNVFTLAAAYGAFGNNGVKTDPILYTKVLDRNGNVLIDNTAKTTQVLSPETAYILYDMLKGPLTYSAQGAKVANMPTAGKTGTTTGNKDYWFAGLTPYYSAAVWIGYANNDISMNGGAGKVAAPLWGKIMNVAHEGLSYKEITGPNSTVSVKVCDESGLLPTSSCLPNVHSEVFSSGNEPTTYCTDEHN</sequence>
<dbReference type="SUPFAM" id="SSF56601">
    <property type="entry name" value="beta-lactamase/transpeptidase-like"/>
    <property type="match status" value="1"/>
</dbReference>
<keyword evidence="8" id="KW-0328">Glycosyltransferase</keyword>
<dbReference type="EMBL" id="CYZR01000005">
    <property type="protein sequence ID" value="CUN98691.1"/>
    <property type="molecule type" value="Genomic_DNA"/>
</dbReference>
<keyword evidence="9" id="KW-0808">Transferase</keyword>
<name>A0ABP2AQM8_SARVE</name>
<evidence type="ECO:0000256" key="11">
    <source>
        <dbReference type="ARBA" id="ARBA00022801"/>
    </source>
</evidence>
<feature type="domain" description="Penicillin-binding protein transpeptidase" evidence="24">
    <location>
        <begin position="371"/>
        <end position="656"/>
    </location>
</feature>
<evidence type="ECO:0000259" key="25">
    <source>
        <dbReference type="Pfam" id="PF00912"/>
    </source>
</evidence>
<accession>A0ABP2AQM8</accession>
<evidence type="ECO:0000313" key="27">
    <source>
        <dbReference type="Proteomes" id="UP000095488"/>
    </source>
</evidence>
<evidence type="ECO:0000256" key="22">
    <source>
        <dbReference type="ARBA" id="ARBA00049902"/>
    </source>
</evidence>
<comment type="catalytic activity">
    <reaction evidence="22">
        <text>[GlcNAc-(1-&gt;4)-Mur2Ac(oyl-L-Ala-gamma-D-Glu-L-Lys-D-Ala-D-Ala)](n)-di-trans,octa-cis-undecaprenyl diphosphate + beta-D-GlcNAc-(1-&gt;4)-Mur2Ac(oyl-L-Ala-gamma-D-Glu-L-Lys-D-Ala-D-Ala)-di-trans,octa-cis-undecaprenyl diphosphate = [GlcNAc-(1-&gt;4)-Mur2Ac(oyl-L-Ala-gamma-D-Glu-L-Lys-D-Ala-D-Ala)](n+1)-di-trans,octa-cis-undecaprenyl diphosphate + di-trans,octa-cis-undecaprenyl diphosphate + H(+)</text>
        <dbReference type="Rhea" id="RHEA:23708"/>
        <dbReference type="Rhea" id="RHEA-COMP:9602"/>
        <dbReference type="Rhea" id="RHEA-COMP:9603"/>
        <dbReference type="ChEBI" id="CHEBI:15378"/>
        <dbReference type="ChEBI" id="CHEBI:58405"/>
        <dbReference type="ChEBI" id="CHEBI:60033"/>
        <dbReference type="ChEBI" id="CHEBI:78435"/>
        <dbReference type="EC" id="2.4.99.28"/>
    </reaction>
</comment>
<keyword evidence="27" id="KW-1185">Reference proteome</keyword>
<comment type="catalytic activity">
    <reaction evidence="20">
        <text>Preferential cleavage: (Ac)2-L-Lys-D-Ala-|-D-Ala. Also transpeptidation of peptidyl-alanyl moieties that are N-acyl substituents of D-alanine.</text>
        <dbReference type="EC" id="3.4.16.4"/>
    </reaction>
</comment>
<dbReference type="InterPro" id="IPR036950">
    <property type="entry name" value="PBP_transglycosylase"/>
</dbReference>
<evidence type="ECO:0000256" key="7">
    <source>
        <dbReference type="ARBA" id="ARBA00022670"/>
    </source>
</evidence>
<dbReference type="EC" id="2.4.99.28" evidence="21"/>
<keyword evidence="7" id="KW-0645">Protease</keyword>
<evidence type="ECO:0000256" key="10">
    <source>
        <dbReference type="ARBA" id="ARBA00022692"/>
    </source>
</evidence>
<gene>
    <name evidence="26" type="primary">ponA</name>
    <name evidence="26" type="ORF">ERS852473_01585</name>
</gene>
<evidence type="ECO:0000256" key="15">
    <source>
        <dbReference type="ARBA" id="ARBA00022989"/>
    </source>
</evidence>
<evidence type="ECO:0000256" key="2">
    <source>
        <dbReference type="ARBA" id="ARBA00004401"/>
    </source>
</evidence>
<dbReference type="Proteomes" id="UP000095488">
    <property type="component" value="Unassembled WGS sequence"/>
</dbReference>
<comment type="function">
    <text evidence="1">Cell wall formation. Synthesis of cross-linked peptidoglycan from the lipid intermediates. The enzyme has a penicillin-insensitive transglycosylase N-terminal domain (formation of linear glycan strands) and a penicillin-sensitive transpeptidase C-terminal domain (cross-linking of the peptide subunits).</text>
</comment>
<keyword evidence="12" id="KW-0133">Cell shape</keyword>
<dbReference type="NCBIfam" id="TIGR02074">
    <property type="entry name" value="PBP_1a_fam"/>
    <property type="match status" value="1"/>
</dbReference>
<evidence type="ECO:0000256" key="18">
    <source>
        <dbReference type="ARBA" id="ARBA00023268"/>
    </source>
</evidence>
<comment type="caution">
    <text evidence="26">The sequence shown here is derived from an EMBL/GenBank/DDBJ whole genome shotgun (WGS) entry which is preliminary data.</text>
</comment>
<keyword evidence="18" id="KW-0511">Multifunctional enzyme</keyword>
<dbReference type="EC" id="3.4.16.4" evidence="3"/>
<dbReference type="InterPro" id="IPR001264">
    <property type="entry name" value="Glyco_trans_51"/>
</dbReference>
<keyword evidence="19" id="KW-0961">Cell wall biogenesis/degradation</keyword>
<protein>
    <recommendedName>
        <fullName evidence="4">Penicillin-binding protein 1A</fullName>
        <ecNumber evidence="21">2.4.99.28</ecNumber>
        <ecNumber evidence="3">3.4.16.4</ecNumber>
    </recommendedName>
</protein>
<evidence type="ECO:0000256" key="9">
    <source>
        <dbReference type="ARBA" id="ARBA00022679"/>
    </source>
</evidence>
<evidence type="ECO:0000256" key="19">
    <source>
        <dbReference type="ARBA" id="ARBA00023316"/>
    </source>
</evidence>
<feature type="transmembrane region" description="Helical" evidence="23">
    <location>
        <begin position="21"/>
        <end position="43"/>
    </location>
</feature>
<dbReference type="PANTHER" id="PTHR32282">
    <property type="entry name" value="BINDING PROTEIN TRANSPEPTIDASE, PUTATIVE-RELATED"/>
    <property type="match status" value="1"/>
</dbReference>
<dbReference type="PANTHER" id="PTHR32282:SF11">
    <property type="entry name" value="PENICILLIN-BINDING PROTEIN 1B"/>
    <property type="match status" value="1"/>
</dbReference>
<organism evidence="26 27">
    <name type="scientific">Sarcina ventriculi</name>
    <name type="common">Clostridium ventriculi</name>
    <dbReference type="NCBI Taxonomy" id="1267"/>
    <lineage>
        <taxon>Bacteria</taxon>
        <taxon>Bacillati</taxon>
        <taxon>Bacillota</taxon>
        <taxon>Clostridia</taxon>
        <taxon>Eubacteriales</taxon>
        <taxon>Clostridiaceae</taxon>
        <taxon>Sarcina</taxon>
    </lineage>
</organism>
<keyword evidence="17" id="KW-0046">Antibiotic resistance</keyword>
<keyword evidence="13" id="KW-0735">Signal-anchor</keyword>
<evidence type="ECO:0000256" key="12">
    <source>
        <dbReference type="ARBA" id="ARBA00022960"/>
    </source>
</evidence>
<evidence type="ECO:0000256" key="5">
    <source>
        <dbReference type="ARBA" id="ARBA00022475"/>
    </source>
</evidence>
<keyword evidence="10 23" id="KW-0812">Transmembrane</keyword>
<dbReference type="InterPro" id="IPR050396">
    <property type="entry name" value="Glycosyltr_51/Transpeptidase"/>
</dbReference>
<feature type="domain" description="Glycosyl transferase family 51" evidence="25">
    <location>
        <begin position="71"/>
        <end position="254"/>
    </location>
</feature>
<keyword evidence="11" id="KW-0378">Hydrolase</keyword>
<evidence type="ECO:0000256" key="20">
    <source>
        <dbReference type="ARBA" id="ARBA00034000"/>
    </source>
</evidence>
<evidence type="ECO:0000313" key="26">
    <source>
        <dbReference type="EMBL" id="CUN98691.1"/>
    </source>
</evidence>
<dbReference type="Pfam" id="PF00905">
    <property type="entry name" value="Transpeptidase"/>
    <property type="match status" value="1"/>
</dbReference>
<evidence type="ECO:0000256" key="8">
    <source>
        <dbReference type="ARBA" id="ARBA00022676"/>
    </source>
</evidence>
<dbReference type="Gene3D" id="3.40.710.10">
    <property type="entry name" value="DD-peptidase/beta-lactamase superfamily"/>
    <property type="match status" value="1"/>
</dbReference>
<keyword evidence="5" id="KW-1003">Cell membrane</keyword>
<evidence type="ECO:0000256" key="21">
    <source>
        <dbReference type="ARBA" id="ARBA00044770"/>
    </source>
</evidence>
<dbReference type="InterPro" id="IPR012338">
    <property type="entry name" value="Beta-lactam/transpept-like"/>
</dbReference>
<keyword evidence="6" id="KW-0121">Carboxypeptidase</keyword>
<evidence type="ECO:0000259" key="24">
    <source>
        <dbReference type="Pfam" id="PF00905"/>
    </source>
</evidence>
<evidence type="ECO:0000256" key="13">
    <source>
        <dbReference type="ARBA" id="ARBA00022968"/>
    </source>
</evidence>
<evidence type="ECO:0000256" key="16">
    <source>
        <dbReference type="ARBA" id="ARBA00023136"/>
    </source>
</evidence>
<evidence type="ECO:0000256" key="17">
    <source>
        <dbReference type="ARBA" id="ARBA00023251"/>
    </source>
</evidence>
<evidence type="ECO:0000256" key="1">
    <source>
        <dbReference type="ARBA" id="ARBA00002624"/>
    </source>
</evidence>
<keyword evidence="14" id="KW-0573">Peptidoglycan synthesis</keyword>
<dbReference type="InterPro" id="IPR023346">
    <property type="entry name" value="Lysozyme-like_dom_sf"/>
</dbReference>
<dbReference type="InterPro" id="IPR001460">
    <property type="entry name" value="PCN-bd_Tpept"/>
</dbReference>
<proteinExistence type="predicted"/>
<evidence type="ECO:0000256" key="14">
    <source>
        <dbReference type="ARBA" id="ARBA00022984"/>
    </source>
</evidence>
<keyword evidence="15 23" id="KW-1133">Transmembrane helix</keyword>
<dbReference type="Gene3D" id="1.10.3810.10">
    <property type="entry name" value="Biosynthetic peptidoglycan transglycosylase-like"/>
    <property type="match status" value="1"/>
</dbReference>
<evidence type="ECO:0000256" key="6">
    <source>
        <dbReference type="ARBA" id="ARBA00022645"/>
    </source>
</evidence>
<evidence type="ECO:0000256" key="23">
    <source>
        <dbReference type="SAM" id="Phobius"/>
    </source>
</evidence>
<dbReference type="Pfam" id="PF00912">
    <property type="entry name" value="Transgly"/>
    <property type="match status" value="1"/>
</dbReference>
<reference evidence="26 27" key="1">
    <citation type="submission" date="2015-09" db="EMBL/GenBank/DDBJ databases">
        <authorList>
            <consortium name="Pathogen Informatics"/>
            <person name="Wu L."/>
            <person name="Ma J."/>
        </authorList>
    </citation>
    <scope>NUCLEOTIDE SEQUENCE [LARGE SCALE GENOMIC DNA]</scope>
    <source>
        <strain evidence="26 27">2789STDY5834858</strain>
    </source>
</reference>